<dbReference type="GO" id="GO:0005743">
    <property type="term" value="C:mitochondrial inner membrane"/>
    <property type="evidence" value="ECO:0007669"/>
    <property type="project" value="UniProtKB-SubCell"/>
</dbReference>
<reference evidence="3 4" key="1">
    <citation type="submission" date="2010-05" db="EMBL/GenBank/DDBJ databases">
        <title>The Genome Sequence of Thecamonas trahens ATCC 50062.</title>
        <authorList>
            <consortium name="The Broad Institute Genome Sequencing Platform"/>
            <person name="Russ C."/>
            <person name="Cuomo C."/>
            <person name="Shea T."/>
            <person name="Young S.K."/>
            <person name="Zeng Q."/>
            <person name="Koehrsen M."/>
            <person name="Haas B."/>
            <person name="Borodovsky M."/>
            <person name="Guigo R."/>
            <person name="Alvarado L."/>
            <person name="Berlin A."/>
            <person name="Bochicchio J."/>
            <person name="Borenstein D."/>
            <person name="Chapman S."/>
            <person name="Chen Z."/>
            <person name="Freedman E."/>
            <person name="Gellesch M."/>
            <person name="Goldberg J."/>
            <person name="Griggs A."/>
            <person name="Gujja S."/>
            <person name="Heilman E."/>
            <person name="Heiman D."/>
            <person name="Hepburn T."/>
            <person name="Howarth C."/>
            <person name="Jen D."/>
            <person name="Larson L."/>
            <person name="Mehta T."/>
            <person name="Park D."/>
            <person name="Pearson M."/>
            <person name="Roberts A."/>
            <person name="Saif S."/>
            <person name="Shenoy N."/>
            <person name="Sisk P."/>
            <person name="Stolte C."/>
            <person name="Sykes S."/>
            <person name="Thomson T."/>
            <person name="Walk T."/>
            <person name="White J."/>
            <person name="Yandava C."/>
            <person name="Burger G."/>
            <person name="Gray M.W."/>
            <person name="Holland P.W.H."/>
            <person name="King N."/>
            <person name="Lang F.B.F."/>
            <person name="Roger A.J."/>
            <person name="Ruiz-Trillo I."/>
            <person name="Lander E."/>
            <person name="Nusbaum C."/>
        </authorList>
    </citation>
    <scope>NUCLEOTIDE SEQUENCE [LARGE SCALE GENOMIC DNA]</scope>
    <source>
        <strain evidence="3 4">ATCC 50062</strain>
    </source>
</reference>
<protein>
    <recommendedName>
        <fullName evidence="1">Mitochondrial import inner membrane translocase subunit</fullName>
    </recommendedName>
</protein>
<dbReference type="InterPro" id="IPR035427">
    <property type="entry name" value="Tim10-like_dom_sf"/>
</dbReference>
<comment type="subunit">
    <text evidence="1">Heterohexamer.</text>
</comment>
<evidence type="ECO:0000313" key="4">
    <source>
        <dbReference type="Proteomes" id="UP000054408"/>
    </source>
</evidence>
<keyword evidence="1" id="KW-0653">Protein transport</keyword>
<dbReference type="AlphaFoldDB" id="A0A0L0DSW4"/>
<gene>
    <name evidence="3" type="ORF">AMSG_10699</name>
</gene>
<dbReference type="EMBL" id="GL349495">
    <property type="protein sequence ID" value="KNC55101.1"/>
    <property type="molecule type" value="Genomic_DNA"/>
</dbReference>
<sequence length="65" mass="7181">MGVGMQALEQQVQLFGELTSLTERGSLSDAEALCLYNCFARTQDTFNTVGEYVQSEAQRMAAENQ</sequence>
<comment type="similarity">
    <text evidence="1">Belongs to the small Tim family.</text>
</comment>
<dbReference type="GeneID" id="25568864"/>
<evidence type="ECO:0000259" key="2">
    <source>
        <dbReference type="Pfam" id="PF02953"/>
    </source>
</evidence>
<dbReference type="InterPro" id="IPR004217">
    <property type="entry name" value="Tim10-like"/>
</dbReference>
<accession>A0A0L0DSW4</accession>
<keyword evidence="1" id="KW-0813">Transport</keyword>
<evidence type="ECO:0000313" key="3">
    <source>
        <dbReference type="EMBL" id="KNC55101.1"/>
    </source>
</evidence>
<organism evidence="3 4">
    <name type="scientific">Thecamonas trahens ATCC 50062</name>
    <dbReference type="NCBI Taxonomy" id="461836"/>
    <lineage>
        <taxon>Eukaryota</taxon>
        <taxon>Apusozoa</taxon>
        <taxon>Apusomonadida</taxon>
        <taxon>Apusomonadidae</taxon>
        <taxon>Thecamonas</taxon>
    </lineage>
</organism>
<evidence type="ECO:0000256" key="1">
    <source>
        <dbReference type="RuleBase" id="RU367043"/>
    </source>
</evidence>
<name>A0A0L0DSW4_THETB</name>
<dbReference type="Gene3D" id="1.10.287.810">
    <property type="entry name" value="Mitochondrial import inner membrane translocase subunit tim13 like domains"/>
    <property type="match status" value="1"/>
</dbReference>
<comment type="function">
    <text evidence="1">Mitochondrial intermembrane chaperone that participates in the import and insertion of some multi-pass transmembrane proteins into the mitochondrial inner membrane. Also required for the transfer of beta-barrel precursors from the TOM complex to the sorting and assembly machinery (SAM complex) of the outer membrane. Acts as a chaperone-like protein that protects the hydrophobic precursors from aggregation and guide them through the mitochondrial intermembrane space.</text>
</comment>
<dbReference type="Pfam" id="PF02953">
    <property type="entry name" value="zf-Tim10_DDP"/>
    <property type="match status" value="1"/>
</dbReference>
<proteinExistence type="inferred from homology"/>
<keyword evidence="1" id="KW-0496">Mitochondrion</keyword>
<dbReference type="GO" id="GO:0015031">
    <property type="term" value="P:protein transport"/>
    <property type="evidence" value="ECO:0007669"/>
    <property type="project" value="UniProtKB-KW"/>
</dbReference>
<keyword evidence="1" id="KW-0999">Mitochondrion inner membrane</keyword>
<keyword evidence="1" id="KW-0472">Membrane</keyword>
<feature type="domain" description="Tim10-like" evidence="2">
    <location>
        <begin position="23"/>
        <end position="54"/>
    </location>
</feature>
<keyword evidence="1" id="KW-0143">Chaperone</keyword>
<dbReference type="RefSeq" id="XP_013753285.1">
    <property type="nucleotide sequence ID" value="XM_013897831.1"/>
</dbReference>
<keyword evidence="1" id="KW-1015">Disulfide bond</keyword>
<comment type="domain">
    <text evidence="1">The twin CX3C motif contains 4 conserved Cys residues that form 2 disulfide bonds in the mitochondrial intermembrane space.</text>
</comment>
<dbReference type="Proteomes" id="UP000054408">
    <property type="component" value="Unassembled WGS sequence"/>
</dbReference>
<keyword evidence="4" id="KW-1185">Reference proteome</keyword>
<dbReference type="SUPFAM" id="SSF144122">
    <property type="entry name" value="Tim10-like"/>
    <property type="match status" value="1"/>
</dbReference>
<comment type="subcellular location">
    <subcellularLocation>
        <location evidence="1">Mitochondrion inner membrane</location>
        <topology evidence="1">Peripheral membrane protein</topology>
        <orientation evidence="1">Intermembrane side</orientation>
    </subcellularLocation>
</comment>
<keyword evidence="1" id="KW-0811">Translocation</keyword>